<evidence type="ECO:0000313" key="10">
    <source>
        <dbReference type="Proteomes" id="UP000276379"/>
    </source>
</evidence>
<dbReference type="InterPro" id="IPR014710">
    <property type="entry name" value="RmlC-like_jellyroll"/>
</dbReference>
<dbReference type="InterPro" id="IPR011051">
    <property type="entry name" value="RmlC_Cupin_sf"/>
</dbReference>
<comment type="pathway">
    <text evidence="1">Amine and polyamine biosynthesis; ectoine biosynthesis; L-ectoine from L-aspartate 4-semialdehyde: step 3/3.</text>
</comment>
<evidence type="ECO:0000256" key="5">
    <source>
        <dbReference type="ARBA" id="ARBA00023239"/>
    </source>
</evidence>
<keyword evidence="5" id="KW-0456">Lyase</keyword>
<sequence>MFIRDKRAIEPVEWGNGLSYRMVVENDRMGFTVCHTVVRAGTKSKLEYSRHLEACYCISGSGRVETADGSVGEDIKPGMLYALDRHDAHFLIADPAGDMVLISVFNPPLRGDERHDLGSDGFSHY</sequence>
<dbReference type="CDD" id="cd06978">
    <property type="entry name" value="cupin_EctC"/>
    <property type="match status" value="1"/>
</dbReference>
<evidence type="ECO:0000313" key="11">
    <source>
        <dbReference type="Proteomes" id="UP000516422"/>
    </source>
</evidence>
<dbReference type="UniPathway" id="UPA00067">
    <property type="reaction ID" value="UER00123"/>
</dbReference>
<accession>A0A3R8S569</accession>
<dbReference type="Proteomes" id="UP000516422">
    <property type="component" value="Chromosome"/>
</dbReference>
<evidence type="ECO:0000313" key="9">
    <source>
        <dbReference type="EMBL" id="RRQ88739.1"/>
    </source>
</evidence>
<evidence type="ECO:0000256" key="2">
    <source>
        <dbReference type="ARBA" id="ARBA00009637"/>
    </source>
</evidence>
<dbReference type="GO" id="GO:0019491">
    <property type="term" value="P:ectoine biosynthetic process"/>
    <property type="evidence" value="ECO:0007669"/>
    <property type="project" value="UniProtKB-UniPathway"/>
</dbReference>
<dbReference type="InterPro" id="IPR010462">
    <property type="entry name" value="Ectoine_synth"/>
</dbReference>
<dbReference type="EMBL" id="PDES01000002">
    <property type="protein sequence ID" value="RRQ88739.1"/>
    <property type="molecule type" value="Genomic_DNA"/>
</dbReference>
<evidence type="ECO:0000256" key="4">
    <source>
        <dbReference type="ARBA" id="ARBA00019707"/>
    </source>
</evidence>
<dbReference type="SUPFAM" id="SSF51182">
    <property type="entry name" value="RmlC-like cupins"/>
    <property type="match status" value="1"/>
</dbReference>
<evidence type="ECO:0000256" key="3">
    <source>
        <dbReference type="ARBA" id="ARBA00013192"/>
    </source>
</evidence>
<dbReference type="GO" id="GO:0033990">
    <property type="term" value="F:ectoine synthase activity"/>
    <property type="evidence" value="ECO:0007669"/>
    <property type="project" value="UniProtKB-EC"/>
</dbReference>
<comment type="similarity">
    <text evidence="2">Belongs to the ectoine synthase family.</text>
</comment>
<protein>
    <recommendedName>
        <fullName evidence="4">L-ectoine synthase</fullName>
        <ecNumber evidence="3">4.2.1.108</ecNumber>
    </recommendedName>
    <alternativeName>
        <fullName evidence="6">N-acetyldiaminobutyrate dehydratase</fullName>
    </alternativeName>
</protein>
<dbReference type="RefSeq" id="WP_037660985.1">
    <property type="nucleotide sequence ID" value="NZ_CP051006.1"/>
</dbReference>
<dbReference type="Gene3D" id="2.60.120.10">
    <property type="entry name" value="Jelly Rolls"/>
    <property type="match status" value="1"/>
</dbReference>
<gene>
    <name evidence="8" type="primary">ectC</name>
    <name evidence="9" type="ORF">CQW44_06340</name>
    <name evidence="8" type="ORF">HEP81_06682</name>
</gene>
<evidence type="ECO:0000256" key="7">
    <source>
        <dbReference type="ARBA" id="ARBA00048714"/>
    </source>
</evidence>
<keyword evidence="10" id="KW-1185">Reference proteome</keyword>
<evidence type="ECO:0000313" key="8">
    <source>
        <dbReference type="EMBL" id="QNT96917.1"/>
    </source>
</evidence>
<dbReference type="EC" id="4.2.1.108" evidence="3"/>
<dbReference type="PANTHER" id="PTHR39289:SF1">
    <property type="entry name" value="L-ECTOINE SYNTHASE"/>
    <property type="match status" value="1"/>
</dbReference>
<name>A0A3R8S569_9ACTN</name>
<dbReference type="GeneID" id="91466206"/>
<organism evidence="9 10">
    <name type="scientific">Streptomyces griseofuscus</name>
    <dbReference type="NCBI Taxonomy" id="146922"/>
    <lineage>
        <taxon>Bacteria</taxon>
        <taxon>Bacillati</taxon>
        <taxon>Actinomycetota</taxon>
        <taxon>Actinomycetes</taxon>
        <taxon>Kitasatosporales</taxon>
        <taxon>Streptomycetaceae</taxon>
        <taxon>Streptomyces</taxon>
    </lineage>
</organism>
<proteinExistence type="inferred from homology"/>
<dbReference type="Proteomes" id="UP000276379">
    <property type="component" value="Unassembled WGS sequence"/>
</dbReference>
<dbReference type="PANTHER" id="PTHR39289">
    <property type="match status" value="1"/>
</dbReference>
<dbReference type="NCBIfam" id="NF009806">
    <property type="entry name" value="PRK13290.1"/>
    <property type="match status" value="1"/>
</dbReference>
<reference evidence="8 11" key="2">
    <citation type="submission" date="2020-04" db="EMBL/GenBank/DDBJ databases">
        <title>Characterization and engineering of Streptomyces griseofuscus DSM40191 as a potential heterologous host for expression of BGCs.</title>
        <authorList>
            <person name="Gren T."/>
            <person name="Whitford C.M."/>
            <person name="Mohite O.S."/>
            <person name="Joergensen T.S."/>
            <person name="Nielsen J.B."/>
            <person name="Lee S.Y."/>
            <person name="Weber T."/>
        </authorList>
    </citation>
    <scope>NUCLEOTIDE SEQUENCE [LARGE SCALE GENOMIC DNA]</scope>
    <source>
        <strain evidence="8 11">DSM 40191</strain>
    </source>
</reference>
<dbReference type="Pfam" id="PF06339">
    <property type="entry name" value="Ectoine_synth"/>
    <property type="match status" value="1"/>
</dbReference>
<dbReference type="AlphaFoldDB" id="A0A3R8S569"/>
<reference evidence="9 10" key="1">
    <citation type="submission" date="2017-10" db="EMBL/GenBank/DDBJ databases">
        <title>Draft genome of actinobacteria isolated from guarana (Paullinia cupana (Mart.) Ducke.</title>
        <authorList>
            <person name="Siqueira K.A."/>
            <person name="Liotti R.G."/>
            <person name="Mendes T.A."/>
            <person name="Soares M.A."/>
        </authorList>
    </citation>
    <scope>NUCLEOTIDE SEQUENCE [LARGE SCALE GENOMIC DNA]</scope>
    <source>
        <strain evidence="9 10">199</strain>
    </source>
</reference>
<comment type="catalytic activity">
    <reaction evidence="7">
        <text>(2S)-4-acetamido-2-aminobutanoate = L-ectoine + H2O</text>
        <dbReference type="Rhea" id="RHEA:17281"/>
        <dbReference type="ChEBI" id="CHEBI:15377"/>
        <dbReference type="ChEBI" id="CHEBI:58515"/>
        <dbReference type="ChEBI" id="CHEBI:58929"/>
        <dbReference type="EC" id="4.2.1.108"/>
    </reaction>
</comment>
<evidence type="ECO:0000256" key="6">
    <source>
        <dbReference type="ARBA" id="ARBA00033271"/>
    </source>
</evidence>
<dbReference type="EMBL" id="CP051006">
    <property type="protein sequence ID" value="QNT96917.1"/>
    <property type="molecule type" value="Genomic_DNA"/>
</dbReference>
<dbReference type="KEGG" id="sgf:HEP81_06682"/>
<evidence type="ECO:0000256" key="1">
    <source>
        <dbReference type="ARBA" id="ARBA00005181"/>
    </source>
</evidence>